<gene>
    <name evidence="5" type="ORF">MARA_29310</name>
</gene>
<name>A0A7I7RY85_9MYCO</name>
<geneLocation type="plasmid" evidence="6">
    <name>pjcm18538 dna</name>
</geneLocation>
<dbReference type="PANTHER" id="PTHR30502:SF0">
    <property type="entry name" value="PHOSPHOENOLPYRUVATE CARBOXYLASE FAMILY PROTEIN"/>
    <property type="match status" value="1"/>
</dbReference>
<keyword evidence="3" id="KW-0456">Lyase</keyword>
<dbReference type="EMBL" id="AP022593">
    <property type="protein sequence ID" value="BBY49463.1"/>
    <property type="molecule type" value="Genomic_DNA"/>
</dbReference>
<dbReference type="PANTHER" id="PTHR30502">
    <property type="entry name" value="2-KETO-3-DEOXY-L-RHAMNONATE ALDOLASE"/>
    <property type="match status" value="1"/>
</dbReference>
<dbReference type="InterPro" id="IPR015813">
    <property type="entry name" value="Pyrv/PenolPyrv_kinase-like_dom"/>
</dbReference>
<reference evidence="5 6" key="1">
    <citation type="journal article" date="2019" name="Emerg. Microbes Infect.">
        <title>Comprehensive subspecies identification of 175 nontuberculous mycobacteria species based on 7547 genomic profiles.</title>
        <authorList>
            <person name="Matsumoto Y."/>
            <person name="Kinjo T."/>
            <person name="Motooka D."/>
            <person name="Nabeya D."/>
            <person name="Jung N."/>
            <person name="Uechi K."/>
            <person name="Horii T."/>
            <person name="Iida T."/>
            <person name="Fujita J."/>
            <person name="Nakamura S."/>
        </authorList>
    </citation>
    <scope>NUCLEOTIDE SEQUENCE [LARGE SCALE GENOMIC DNA]</scope>
    <source>
        <strain evidence="5 6">JCM 18538</strain>
    </source>
</reference>
<dbReference type="Pfam" id="PF03328">
    <property type="entry name" value="HpcH_HpaI"/>
    <property type="match status" value="1"/>
</dbReference>
<sequence length="266" mass="27486">MSSPESPQPKSPVRRALAERAVTTGPWITFADPHAMEGLARLDLDYLVIDCQHGSADLGALLPMLRAAALHDKPVLVRVPANEPWQIMRVLDLGAAGVIVPMVNTAAEAAIAASAMLYPPHGERSYGPVRPSPGAGFTSGDGPLLLVMIETARGLAEVDAIAATPGIDGLFVGPIDLALGIGAVPDGNVLKGIGASETLAAVDTIADAARTHDKVLAGAVFTPDHARAMTRAGVRLQVYGSDGQWLTAGAKAARKLTDELTAEVDS</sequence>
<evidence type="ECO:0000259" key="4">
    <source>
        <dbReference type="Pfam" id="PF03328"/>
    </source>
</evidence>
<comment type="similarity">
    <text evidence="1">Belongs to the HpcH/HpaI aldolase family.</text>
</comment>
<dbReference type="SUPFAM" id="SSF51621">
    <property type="entry name" value="Phosphoenolpyruvate/pyruvate domain"/>
    <property type="match status" value="1"/>
</dbReference>
<dbReference type="GO" id="GO:0005737">
    <property type="term" value="C:cytoplasm"/>
    <property type="evidence" value="ECO:0007669"/>
    <property type="project" value="TreeGrafter"/>
</dbReference>
<dbReference type="Proteomes" id="UP000467428">
    <property type="component" value="Chromosome"/>
</dbReference>
<dbReference type="AlphaFoldDB" id="A0A7I7RY85"/>
<keyword evidence="2" id="KW-0479">Metal-binding</keyword>
<organism evidence="5 6">
    <name type="scientific">Mycolicibacterium arabiense</name>
    <dbReference type="NCBI Taxonomy" id="1286181"/>
    <lineage>
        <taxon>Bacteria</taxon>
        <taxon>Bacillati</taxon>
        <taxon>Actinomycetota</taxon>
        <taxon>Actinomycetes</taxon>
        <taxon>Mycobacteriales</taxon>
        <taxon>Mycobacteriaceae</taxon>
        <taxon>Mycolicibacterium</taxon>
    </lineage>
</organism>
<feature type="domain" description="HpcH/HpaI aldolase/citrate lyase" evidence="4">
    <location>
        <begin position="26"/>
        <end position="245"/>
    </location>
</feature>
<proteinExistence type="inferred from homology"/>
<dbReference type="InterPro" id="IPR050251">
    <property type="entry name" value="HpcH-HpaI_aldolase"/>
</dbReference>
<dbReference type="InterPro" id="IPR040442">
    <property type="entry name" value="Pyrv_kinase-like_dom_sf"/>
</dbReference>
<dbReference type="InterPro" id="IPR005000">
    <property type="entry name" value="Aldolase/citrate-lyase_domain"/>
</dbReference>
<evidence type="ECO:0000256" key="1">
    <source>
        <dbReference type="ARBA" id="ARBA00005568"/>
    </source>
</evidence>
<dbReference type="GO" id="GO:0046872">
    <property type="term" value="F:metal ion binding"/>
    <property type="evidence" value="ECO:0007669"/>
    <property type="project" value="UniProtKB-KW"/>
</dbReference>
<keyword evidence="6" id="KW-1185">Reference proteome</keyword>
<accession>A0A7I7RY85</accession>
<evidence type="ECO:0000313" key="6">
    <source>
        <dbReference type="Proteomes" id="UP000467428"/>
    </source>
</evidence>
<evidence type="ECO:0000256" key="3">
    <source>
        <dbReference type="ARBA" id="ARBA00023239"/>
    </source>
</evidence>
<evidence type="ECO:0000313" key="5">
    <source>
        <dbReference type="EMBL" id="BBY49463.1"/>
    </source>
</evidence>
<dbReference type="GO" id="GO:0016832">
    <property type="term" value="F:aldehyde-lyase activity"/>
    <property type="evidence" value="ECO:0007669"/>
    <property type="project" value="TreeGrafter"/>
</dbReference>
<evidence type="ECO:0000256" key="2">
    <source>
        <dbReference type="ARBA" id="ARBA00022723"/>
    </source>
</evidence>
<dbReference type="KEGG" id="marz:MARA_29310"/>
<protein>
    <submittedName>
        <fullName evidence="5">Aldolase</fullName>
    </submittedName>
</protein>
<dbReference type="Gene3D" id="3.20.20.60">
    <property type="entry name" value="Phosphoenolpyruvate-binding domains"/>
    <property type="match status" value="1"/>
</dbReference>
<dbReference type="RefSeq" id="WP_163919101.1">
    <property type="nucleotide sequence ID" value="NZ_AP022593.1"/>
</dbReference>